<accession>A0A016VDK3</accession>
<evidence type="ECO:0000313" key="2">
    <source>
        <dbReference type="Proteomes" id="UP000024635"/>
    </source>
</evidence>
<sequence>MLLWCSTDECLHQQRGRGGTRLSCSEDKVPEFTEKKDKNCRCQGMRTVNAKTNPCLASIHSLVIGSVSATIRKLPSWNISAPFVLASHKKAHEAWWCVGWECRSVVYFTAHAALATFHRIRLQQYKR</sequence>
<dbReference type="Proteomes" id="UP000024635">
    <property type="component" value="Unassembled WGS sequence"/>
</dbReference>
<gene>
    <name evidence="1" type="primary">Acey_s0012.g1838</name>
    <name evidence="1" type="ORF">Y032_0012g1838</name>
</gene>
<protein>
    <submittedName>
        <fullName evidence="1">Uncharacterized protein</fullName>
    </submittedName>
</protein>
<keyword evidence="2" id="KW-1185">Reference proteome</keyword>
<dbReference type="AlphaFoldDB" id="A0A016VDK3"/>
<evidence type="ECO:0000313" key="1">
    <source>
        <dbReference type="EMBL" id="EYC25351.1"/>
    </source>
</evidence>
<comment type="caution">
    <text evidence="1">The sequence shown here is derived from an EMBL/GenBank/DDBJ whole genome shotgun (WGS) entry which is preliminary data.</text>
</comment>
<proteinExistence type="predicted"/>
<dbReference type="EMBL" id="JARK01001348">
    <property type="protein sequence ID" value="EYC25351.1"/>
    <property type="molecule type" value="Genomic_DNA"/>
</dbReference>
<name>A0A016VDK3_9BILA</name>
<reference evidence="2" key="1">
    <citation type="journal article" date="2015" name="Nat. Genet.">
        <title>The genome and transcriptome of the zoonotic hookworm Ancylostoma ceylanicum identify infection-specific gene families.</title>
        <authorList>
            <person name="Schwarz E.M."/>
            <person name="Hu Y."/>
            <person name="Antoshechkin I."/>
            <person name="Miller M.M."/>
            <person name="Sternberg P.W."/>
            <person name="Aroian R.V."/>
        </authorList>
    </citation>
    <scope>NUCLEOTIDE SEQUENCE</scope>
    <source>
        <strain evidence="2">HY135</strain>
    </source>
</reference>
<organism evidence="1 2">
    <name type="scientific">Ancylostoma ceylanicum</name>
    <dbReference type="NCBI Taxonomy" id="53326"/>
    <lineage>
        <taxon>Eukaryota</taxon>
        <taxon>Metazoa</taxon>
        <taxon>Ecdysozoa</taxon>
        <taxon>Nematoda</taxon>
        <taxon>Chromadorea</taxon>
        <taxon>Rhabditida</taxon>
        <taxon>Rhabditina</taxon>
        <taxon>Rhabditomorpha</taxon>
        <taxon>Strongyloidea</taxon>
        <taxon>Ancylostomatidae</taxon>
        <taxon>Ancylostomatinae</taxon>
        <taxon>Ancylostoma</taxon>
    </lineage>
</organism>